<dbReference type="EMBL" id="JAPQKO010000002">
    <property type="protein sequence ID" value="KAJ5179152.1"/>
    <property type="molecule type" value="Genomic_DNA"/>
</dbReference>
<evidence type="ECO:0000313" key="3">
    <source>
        <dbReference type="Proteomes" id="UP001146351"/>
    </source>
</evidence>
<reference evidence="2" key="1">
    <citation type="submission" date="2022-11" db="EMBL/GenBank/DDBJ databases">
        <authorList>
            <person name="Petersen C."/>
        </authorList>
    </citation>
    <scope>NUCLEOTIDE SEQUENCE</scope>
    <source>
        <strain evidence="2">IBT 21917</strain>
    </source>
</reference>
<gene>
    <name evidence="2" type="ORF">N7492_002362</name>
</gene>
<comment type="caution">
    <text evidence="2">The sequence shown here is derived from an EMBL/GenBank/DDBJ whole genome shotgun (WGS) entry which is preliminary data.</text>
</comment>
<dbReference type="Proteomes" id="UP001146351">
    <property type="component" value="Unassembled WGS sequence"/>
</dbReference>
<evidence type="ECO:0000256" key="1">
    <source>
        <dbReference type="SAM" id="SignalP"/>
    </source>
</evidence>
<dbReference type="OrthoDB" id="1896086at2759"/>
<reference evidence="2" key="2">
    <citation type="journal article" date="2023" name="IMA Fungus">
        <title>Comparative genomic study of the Penicillium genus elucidates a diverse pangenome and 15 lateral gene transfer events.</title>
        <authorList>
            <person name="Petersen C."/>
            <person name="Sorensen T."/>
            <person name="Nielsen M.R."/>
            <person name="Sondergaard T.E."/>
            <person name="Sorensen J.L."/>
            <person name="Fitzpatrick D.A."/>
            <person name="Frisvad J.C."/>
            <person name="Nielsen K.L."/>
        </authorList>
    </citation>
    <scope>NUCLEOTIDE SEQUENCE</scope>
    <source>
        <strain evidence="2">IBT 21917</strain>
    </source>
</reference>
<evidence type="ECO:0000313" key="2">
    <source>
        <dbReference type="EMBL" id="KAJ5179152.1"/>
    </source>
</evidence>
<keyword evidence="3" id="KW-1185">Reference proteome</keyword>
<name>A0A9W9LWC8_9EURO</name>
<feature type="signal peptide" evidence="1">
    <location>
        <begin position="1"/>
        <end position="26"/>
    </location>
</feature>
<keyword evidence="1" id="KW-0732">Signal</keyword>
<accession>A0A9W9LWC8</accession>
<dbReference type="AlphaFoldDB" id="A0A9W9LWC8"/>
<sequence>MRLSVSSKQAIFLLSVLSGRYIQALASPIRENLATRNDLEECADDNDPAETDDAPKGNNLPGLGVKFQTGGIVLHSDDCSPEDVASAKGKMINGHKGENWMLTADTMSDGELYAEYILNGKKIKLGKGTVKLAAEAAAKDVEVIVENNPYKWSKQEPEEQRGGASFIWQPQITAPLPLQGLNDLFGKYLTDGSSCLLSKIHQKPLIHVTKKFFQPCPNELGPDAVGERVLGFFSLVLSYTKAADPEKLIDSAVSPKELNPLMPRPDFVSIYKIVKSSIPGNPYDLVKILGSPVPTGQMDRQRFGIQSEDEEPTFLTVRDWIKSLQESAPDALTKLDQHIDGSIGGLGASFENILGSKTMVPLFELRRLRRVKTGEMADFVSKAEKEIISYHQRA</sequence>
<feature type="chain" id="PRO_5040895683" evidence="1">
    <location>
        <begin position="27"/>
        <end position="394"/>
    </location>
</feature>
<organism evidence="2 3">
    <name type="scientific">Penicillium capsulatum</name>
    <dbReference type="NCBI Taxonomy" id="69766"/>
    <lineage>
        <taxon>Eukaryota</taxon>
        <taxon>Fungi</taxon>
        <taxon>Dikarya</taxon>
        <taxon>Ascomycota</taxon>
        <taxon>Pezizomycotina</taxon>
        <taxon>Eurotiomycetes</taxon>
        <taxon>Eurotiomycetidae</taxon>
        <taxon>Eurotiales</taxon>
        <taxon>Aspergillaceae</taxon>
        <taxon>Penicillium</taxon>
    </lineage>
</organism>
<proteinExistence type="predicted"/>
<protein>
    <submittedName>
        <fullName evidence="2">Uncharacterized protein</fullName>
    </submittedName>
</protein>